<organism evidence="2 3">
    <name type="scientific">Marinibaculum pumilum</name>
    <dbReference type="NCBI Taxonomy" id="1766165"/>
    <lineage>
        <taxon>Bacteria</taxon>
        <taxon>Pseudomonadati</taxon>
        <taxon>Pseudomonadota</taxon>
        <taxon>Alphaproteobacteria</taxon>
        <taxon>Rhodospirillales</taxon>
        <taxon>Rhodospirillaceae</taxon>
        <taxon>Marinibaculum</taxon>
    </lineage>
</organism>
<evidence type="ECO:0000313" key="2">
    <source>
        <dbReference type="EMBL" id="MFC3227416.1"/>
    </source>
</evidence>
<keyword evidence="3" id="KW-1185">Reference proteome</keyword>
<evidence type="ECO:0000256" key="1">
    <source>
        <dbReference type="SAM" id="MobiDB-lite"/>
    </source>
</evidence>
<feature type="compositionally biased region" description="Acidic residues" evidence="1">
    <location>
        <begin position="452"/>
        <end position="461"/>
    </location>
</feature>
<sequence>MADGGEDEAARLAREYAAWGHAAVDWLDRVGACVQGRLMPGDVASLKSDFELLAESLRDLGRRLARSVVAEAPPVDFAALEHRIAELQIPALCERILKRFPAPGAAGREEARREEVNLPAAVDLLLFLEETGPRMFHRRISRRYRQKLCADLAGLGLSYHRRVMDGFVALGEGGRADPGGSDLPGTDPGAGRDRLRNANFDQIRMDLLHWLLEALGDRRAAEQIRHLSRITARTAVRHVDREITAYLETHDPSTRMRLRPVLEAVDEAIALIRAVLPQDAAADGEAGGPLQYFVRDLGEEVATPFVRHMGLLVIALFEDLQGANARRSLTPAALRGGLQRMEEALAFCRLIDHPMGRDAYARAIRVIRRRGDALVQQLGREVAAVSPENGQVGNRQAAEGQAAEGQAVPVPGRAAEARAALIVLQEFVERWRQGEAGQEDDGRPGRGRHGSDDEEDEGRKR</sequence>
<proteinExistence type="predicted"/>
<name>A0ABV7KYD1_9PROT</name>
<reference evidence="3" key="1">
    <citation type="journal article" date="2019" name="Int. J. Syst. Evol. Microbiol.">
        <title>The Global Catalogue of Microorganisms (GCM) 10K type strain sequencing project: providing services to taxonomists for standard genome sequencing and annotation.</title>
        <authorList>
            <consortium name="The Broad Institute Genomics Platform"/>
            <consortium name="The Broad Institute Genome Sequencing Center for Infectious Disease"/>
            <person name="Wu L."/>
            <person name="Ma J."/>
        </authorList>
    </citation>
    <scope>NUCLEOTIDE SEQUENCE [LARGE SCALE GENOMIC DNA]</scope>
    <source>
        <strain evidence="3">KCTC 42964</strain>
    </source>
</reference>
<protein>
    <recommendedName>
        <fullName evidence="4">DUF1631 family protein</fullName>
    </recommendedName>
</protein>
<feature type="compositionally biased region" description="Low complexity" evidence="1">
    <location>
        <begin position="396"/>
        <end position="407"/>
    </location>
</feature>
<accession>A0ABV7KYD1</accession>
<feature type="region of interest" description="Disordered" evidence="1">
    <location>
        <begin position="433"/>
        <end position="461"/>
    </location>
</feature>
<dbReference type="EMBL" id="JBHRTR010000023">
    <property type="protein sequence ID" value="MFC3227416.1"/>
    <property type="molecule type" value="Genomic_DNA"/>
</dbReference>
<dbReference type="Proteomes" id="UP001595528">
    <property type="component" value="Unassembled WGS sequence"/>
</dbReference>
<evidence type="ECO:0008006" key="4">
    <source>
        <dbReference type="Google" id="ProtNLM"/>
    </source>
</evidence>
<gene>
    <name evidence="2" type="ORF">ACFOGJ_09255</name>
</gene>
<evidence type="ECO:0000313" key="3">
    <source>
        <dbReference type="Proteomes" id="UP001595528"/>
    </source>
</evidence>
<feature type="region of interest" description="Disordered" evidence="1">
    <location>
        <begin position="387"/>
        <end position="408"/>
    </location>
</feature>
<feature type="region of interest" description="Disordered" evidence="1">
    <location>
        <begin position="174"/>
        <end position="193"/>
    </location>
</feature>
<comment type="caution">
    <text evidence="2">The sequence shown here is derived from an EMBL/GenBank/DDBJ whole genome shotgun (WGS) entry which is preliminary data.</text>
</comment>
<dbReference type="RefSeq" id="WP_379899584.1">
    <property type="nucleotide sequence ID" value="NZ_JBHRTR010000023.1"/>
</dbReference>